<organism evidence="2">
    <name type="scientific">viral metagenome</name>
    <dbReference type="NCBI Taxonomy" id="1070528"/>
    <lineage>
        <taxon>unclassified sequences</taxon>
        <taxon>metagenomes</taxon>
        <taxon>organismal metagenomes</taxon>
    </lineage>
</organism>
<sequence length="150" mass="17910">MFKNKVIITSSIISLGYFIYNYVNWYNYKETNETKSDKLPINDLKPDKTVDTEDEGSDYSYVTYYINLSDYIKDLDIIPNKYLYGLILKKNIYISIDNNKWYMRNDRNEFEISELSINEEIKKSSKLTKKILNLKTIKDNSHLIELLKMK</sequence>
<name>A0A6C0LXU1_9ZZZZ</name>
<accession>A0A6C0LXU1</accession>
<evidence type="ECO:0000256" key="1">
    <source>
        <dbReference type="SAM" id="Phobius"/>
    </source>
</evidence>
<dbReference type="EMBL" id="MN740583">
    <property type="protein sequence ID" value="QHU35133.1"/>
    <property type="molecule type" value="Genomic_DNA"/>
</dbReference>
<evidence type="ECO:0000313" key="2">
    <source>
        <dbReference type="EMBL" id="QHU35133.1"/>
    </source>
</evidence>
<keyword evidence="1" id="KW-1133">Transmembrane helix</keyword>
<reference evidence="2" key="1">
    <citation type="journal article" date="2020" name="Nature">
        <title>Giant virus diversity and host interactions through global metagenomics.</title>
        <authorList>
            <person name="Schulz F."/>
            <person name="Roux S."/>
            <person name="Paez-Espino D."/>
            <person name="Jungbluth S."/>
            <person name="Walsh D.A."/>
            <person name="Denef V.J."/>
            <person name="McMahon K.D."/>
            <person name="Konstantinidis K.T."/>
            <person name="Eloe-Fadrosh E.A."/>
            <person name="Kyrpides N.C."/>
            <person name="Woyke T."/>
        </authorList>
    </citation>
    <scope>NUCLEOTIDE SEQUENCE</scope>
    <source>
        <strain evidence="2">GVMAG-S-1017745-26</strain>
    </source>
</reference>
<proteinExistence type="predicted"/>
<keyword evidence="1" id="KW-0472">Membrane</keyword>
<dbReference type="AlphaFoldDB" id="A0A6C0LXU1"/>
<protein>
    <submittedName>
        <fullName evidence="2">Uncharacterized protein</fullName>
    </submittedName>
</protein>
<feature type="transmembrane region" description="Helical" evidence="1">
    <location>
        <begin position="6"/>
        <end position="23"/>
    </location>
</feature>
<keyword evidence="1" id="KW-0812">Transmembrane</keyword>